<dbReference type="Gene3D" id="3.40.630.30">
    <property type="match status" value="1"/>
</dbReference>
<comment type="caution">
    <text evidence="5">The sequence shown here is derived from an EMBL/GenBank/DDBJ whole genome shotgun (WGS) entry which is preliminary data.</text>
</comment>
<evidence type="ECO:0000313" key="6">
    <source>
        <dbReference type="Proteomes" id="UP001492380"/>
    </source>
</evidence>
<keyword evidence="2" id="KW-0012">Acyltransferase</keyword>
<feature type="compositionally biased region" description="Low complexity" evidence="3">
    <location>
        <begin position="38"/>
        <end position="47"/>
    </location>
</feature>
<proteinExistence type="predicted"/>
<dbReference type="InterPro" id="IPR016181">
    <property type="entry name" value="Acyl_CoA_acyltransferase"/>
</dbReference>
<evidence type="ECO:0000256" key="3">
    <source>
        <dbReference type="SAM" id="MobiDB-lite"/>
    </source>
</evidence>
<evidence type="ECO:0000313" key="5">
    <source>
        <dbReference type="EMBL" id="KAK8240643.1"/>
    </source>
</evidence>
<dbReference type="PANTHER" id="PTHR42919">
    <property type="entry name" value="N-ALPHA-ACETYLTRANSFERASE"/>
    <property type="match status" value="1"/>
</dbReference>
<name>A0ABR1YWQ8_9PEZI</name>
<dbReference type="PROSITE" id="PS51186">
    <property type="entry name" value="GNAT"/>
    <property type="match status" value="1"/>
</dbReference>
<feature type="domain" description="N-acetyltransferase" evidence="4">
    <location>
        <begin position="98"/>
        <end position="292"/>
    </location>
</feature>
<accession>A0ABR1YWQ8</accession>
<dbReference type="InterPro" id="IPR051556">
    <property type="entry name" value="N-term/lysine_N-AcTrnsfr"/>
</dbReference>
<evidence type="ECO:0000259" key="4">
    <source>
        <dbReference type="PROSITE" id="PS51186"/>
    </source>
</evidence>
<dbReference type="Proteomes" id="UP001492380">
    <property type="component" value="Unassembled WGS sequence"/>
</dbReference>
<feature type="region of interest" description="Disordered" evidence="3">
    <location>
        <begin position="298"/>
        <end position="321"/>
    </location>
</feature>
<dbReference type="InterPro" id="IPR000182">
    <property type="entry name" value="GNAT_dom"/>
</dbReference>
<keyword evidence="1" id="KW-0808">Transferase</keyword>
<gene>
    <name evidence="5" type="ORF">HDK90DRAFT_190254</name>
</gene>
<sequence length="321" mass="35344">MLQTSISTWLQKPKAVREPAPETVQLEPQQKKRKQDLDASTAAAVDAQARHEEDAKDKVSRSPRSPCAKAKETKTCATALPPQPFATKSRLRPLPPNVDITHLDASTLHSFRRLNSLLLEIPYPPKFYDETLSDPVVHSLSLAAFWRDNVSASPATTTTRTAAPPRKPILIAGIRCRVLTPSYLPLPSANGDGSAGGSTTLSSSRGPILYIATLATLSPYRALGLATHLLARVTGTAAREHGVQAVVAHVWERNEEGLDWYKARGFEVLGKEEEYYRKLRPMGAWVVRRRVGVADLLEDGQRREGEQEREKMGGDQDDAVE</sequence>
<dbReference type="EMBL" id="JBBWRZ010000003">
    <property type="protein sequence ID" value="KAK8240643.1"/>
    <property type="molecule type" value="Genomic_DNA"/>
</dbReference>
<dbReference type="Pfam" id="PF00583">
    <property type="entry name" value="Acetyltransf_1"/>
    <property type="match status" value="1"/>
</dbReference>
<evidence type="ECO:0000256" key="2">
    <source>
        <dbReference type="ARBA" id="ARBA00023315"/>
    </source>
</evidence>
<dbReference type="PANTHER" id="PTHR42919:SF8">
    <property type="entry name" value="N-ALPHA-ACETYLTRANSFERASE 50"/>
    <property type="match status" value="1"/>
</dbReference>
<keyword evidence="6" id="KW-1185">Reference proteome</keyword>
<dbReference type="SUPFAM" id="SSF55729">
    <property type="entry name" value="Acyl-CoA N-acyltransferases (Nat)"/>
    <property type="match status" value="1"/>
</dbReference>
<feature type="region of interest" description="Disordered" evidence="3">
    <location>
        <begin position="1"/>
        <end position="74"/>
    </location>
</feature>
<feature type="compositionally biased region" description="Basic and acidic residues" evidence="3">
    <location>
        <begin position="299"/>
        <end position="314"/>
    </location>
</feature>
<feature type="compositionally biased region" description="Basic and acidic residues" evidence="3">
    <location>
        <begin position="48"/>
        <end position="60"/>
    </location>
</feature>
<protein>
    <recommendedName>
        <fullName evidence="4">N-acetyltransferase domain-containing protein</fullName>
    </recommendedName>
</protein>
<feature type="compositionally biased region" description="Polar residues" evidence="3">
    <location>
        <begin position="1"/>
        <end position="10"/>
    </location>
</feature>
<reference evidence="5 6" key="1">
    <citation type="submission" date="2024-04" db="EMBL/GenBank/DDBJ databases">
        <title>Phyllosticta paracitricarpa is synonymous to the EU quarantine fungus P. citricarpa based on phylogenomic analyses.</title>
        <authorList>
            <consortium name="Lawrence Berkeley National Laboratory"/>
            <person name="Van Ingen-Buijs V.A."/>
            <person name="Van Westerhoven A.C."/>
            <person name="Haridas S."/>
            <person name="Skiadas P."/>
            <person name="Martin F."/>
            <person name="Groenewald J.Z."/>
            <person name="Crous P.W."/>
            <person name="Seidl M.F."/>
        </authorList>
    </citation>
    <scope>NUCLEOTIDE SEQUENCE [LARGE SCALE GENOMIC DNA]</scope>
    <source>
        <strain evidence="5 6">CBS 123374</strain>
    </source>
</reference>
<evidence type="ECO:0000256" key="1">
    <source>
        <dbReference type="ARBA" id="ARBA00022679"/>
    </source>
</evidence>
<organism evidence="5 6">
    <name type="scientific">Phyllosticta capitalensis</name>
    <dbReference type="NCBI Taxonomy" id="121624"/>
    <lineage>
        <taxon>Eukaryota</taxon>
        <taxon>Fungi</taxon>
        <taxon>Dikarya</taxon>
        <taxon>Ascomycota</taxon>
        <taxon>Pezizomycotina</taxon>
        <taxon>Dothideomycetes</taxon>
        <taxon>Dothideomycetes incertae sedis</taxon>
        <taxon>Botryosphaeriales</taxon>
        <taxon>Phyllostictaceae</taxon>
        <taxon>Phyllosticta</taxon>
    </lineage>
</organism>
<dbReference type="CDD" id="cd04301">
    <property type="entry name" value="NAT_SF"/>
    <property type="match status" value="1"/>
</dbReference>